<evidence type="ECO:0000256" key="7">
    <source>
        <dbReference type="ARBA" id="ARBA00023136"/>
    </source>
</evidence>
<dbReference type="EMBL" id="MLCO01000066">
    <property type="protein sequence ID" value="ONG55794.1"/>
    <property type="molecule type" value="Genomic_DNA"/>
</dbReference>
<dbReference type="GO" id="GO:0022857">
    <property type="term" value="F:transmembrane transporter activity"/>
    <property type="evidence" value="ECO:0007669"/>
    <property type="project" value="InterPro"/>
</dbReference>
<dbReference type="AlphaFoldDB" id="A0A1V2H446"/>
<comment type="similarity">
    <text evidence="8">Belongs to the binding-protein-dependent transport system permease family. LivHM subfamily.</text>
</comment>
<feature type="transmembrane region" description="Helical" evidence="9">
    <location>
        <begin position="137"/>
        <end position="155"/>
    </location>
</feature>
<evidence type="ECO:0000256" key="2">
    <source>
        <dbReference type="ARBA" id="ARBA00022448"/>
    </source>
</evidence>
<evidence type="ECO:0000256" key="5">
    <source>
        <dbReference type="ARBA" id="ARBA00022970"/>
    </source>
</evidence>
<keyword evidence="5" id="KW-0029">Amino-acid transport</keyword>
<evidence type="ECO:0000313" key="10">
    <source>
        <dbReference type="EMBL" id="ONG55794.1"/>
    </source>
</evidence>
<dbReference type="Pfam" id="PF02653">
    <property type="entry name" value="BPD_transp_2"/>
    <property type="match status" value="1"/>
</dbReference>
<keyword evidence="7 9" id="KW-0472">Membrane</keyword>
<evidence type="ECO:0008006" key="12">
    <source>
        <dbReference type="Google" id="ProtNLM"/>
    </source>
</evidence>
<dbReference type="RefSeq" id="WP_076956898.1">
    <property type="nucleotide sequence ID" value="NZ_MLCO01000066.1"/>
</dbReference>
<evidence type="ECO:0000256" key="4">
    <source>
        <dbReference type="ARBA" id="ARBA00022692"/>
    </source>
</evidence>
<evidence type="ECO:0000256" key="3">
    <source>
        <dbReference type="ARBA" id="ARBA00022475"/>
    </source>
</evidence>
<dbReference type="CDD" id="cd06582">
    <property type="entry name" value="TM_PBP1_LivH_like"/>
    <property type="match status" value="1"/>
</dbReference>
<dbReference type="InterPro" id="IPR052157">
    <property type="entry name" value="BCAA_transport_permease"/>
</dbReference>
<keyword evidence="4 9" id="KW-0812">Transmembrane</keyword>
<dbReference type="GO" id="GO:0005886">
    <property type="term" value="C:plasma membrane"/>
    <property type="evidence" value="ECO:0007669"/>
    <property type="project" value="UniProtKB-SubCell"/>
</dbReference>
<evidence type="ECO:0000256" key="6">
    <source>
        <dbReference type="ARBA" id="ARBA00022989"/>
    </source>
</evidence>
<protein>
    <recommendedName>
        <fullName evidence="12">Branched-chain amino acid ABC transporter permease</fullName>
    </recommendedName>
</protein>
<sequence length="287" mass="30145">MLASILASGLAVGAIYALIGITYNTMFATSRVMSFTAGQLGMLGGVFGSLFILQFQLPVLPGLALTLLAAAAIGVVTEFVAVRPVLKSLDQHLYVLSTLALALMIQQVTAIEWSTEPRPFPRLLELTTAHGPWDQKYWLPVVACAVTILGLEYLYKRTLVGRAFVAVAEDNFAARALGLPERNLRVASYALAGAIGALAGFSGGQLLLAFFANGPLLNFYGFIPVALGGLGNNRGAVIGGLALGLFQQAANFTVGGIFSSVAVFTLFIIILLAAPQGLFGAAPQRRV</sequence>
<keyword evidence="6 9" id="KW-1133">Transmembrane helix</keyword>
<keyword evidence="3" id="KW-1003">Cell membrane</keyword>
<evidence type="ECO:0000313" key="11">
    <source>
        <dbReference type="Proteomes" id="UP000188879"/>
    </source>
</evidence>
<name>A0A1V2H446_9PROT</name>
<feature type="transmembrane region" description="Helical" evidence="9">
    <location>
        <begin position="59"/>
        <end position="81"/>
    </location>
</feature>
<comment type="caution">
    <text evidence="10">The sequence shown here is derived from an EMBL/GenBank/DDBJ whole genome shotgun (WGS) entry which is preliminary data.</text>
</comment>
<feature type="transmembrane region" description="Helical" evidence="9">
    <location>
        <begin position="6"/>
        <end position="25"/>
    </location>
</feature>
<dbReference type="PANTHER" id="PTHR11795">
    <property type="entry name" value="BRANCHED-CHAIN AMINO ACID TRANSPORT SYSTEM PERMEASE PROTEIN LIVH"/>
    <property type="match status" value="1"/>
</dbReference>
<feature type="transmembrane region" description="Helical" evidence="9">
    <location>
        <begin position="93"/>
        <end position="111"/>
    </location>
</feature>
<dbReference type="InterPro" id="IPR001851">
    <property type="entry name" value="ABC_transp_permease"/>
</dbReference>
<keyword evidence="2" id="KW-0813">Transport</keyword>
<reference evidence="10 11" key="1">
    <citation type="submission" date="2016-10" db="EMBL/GenBank/DDBJ databases">
        <title>Draft Genome sequence of Roseomonas sp. strain M3.</title>
        <authorList>
            <person name="Subhash Y."/>
            <person name="Lee S."/>
        </authorList>
    </citation>
    <scope>NUCLEOTIDE SEQUENCE [LARGE SCALE GENOMIC DNA]</scope>
    <source>
        <strain evidence="10 11">M3</strain>
    </source>
</reference>
<organism evidence="10 11">
    <name type="scientific">Teichococcus deserti</name>
    <dbReference type="NCBI Taxonomy" id="1817963"/>
    <lineage>
        <taxon>Bacteria</taxon>
        <taxon>Pseudomonadati</taxon>
        <taxon>Pseudomonadota</taxon>
        <taxon>Alphaproteobacteria</taxon>
        <taxon>Acetobacterales</taxon>
        <taxon>Roseomonadaceae</taxon>
        <taxon>Roseomonas</taxon>
    </lineage>
</organism>
<comment type="subcellular location">
    <subcellularLocation>
        <location evidence="1">Cell membrane</location>
        <topology evidence="1">Multi-pass membrane protein</topology>
    </subcellularLocation>
</comment>
<dbReference type="OrthoDB" id="7252179at2"/>
<evidence type="ECO:0000256" key="1">
    <source>
        <dbReference type="ARBA" id="ARBA00004651"/>
    </source>
</evidence>
<evidence type="ECO:0000256" key="8">
    <source>
        <dbReference type="ARBA" id="ARBA00037998"/>
    </source>
</evidence>
<dbReference type="GO" id="GO:0006865">
    <property type="term" value="P:amino acid transport"/>
    <property type="evidence" value="ECO:0007669"/>
    <property type="project" value="UniProtKB-KW"/>
</dbReference>
<feature type="transmembrane region" description="Helical" evidence="9">
    <location>
        <begin position="252"/>
        <end position="274"/>
    </location>
</feature>
<accession>A0A1V2H446</accession>
<gene>
    <name evidence="10" type="ORF">BKE38_08370</name>
</gene>
<dbReference type="PANTHER" id="PTHR11795:SF450">
    <property type="entry name" value="ABC TRANSPORTER PERMEASE PROTEIN"/>
    <property type="match status" value="1"/>
</dbReference>
<feature type="transmembrane region" description="Helical" evidence="9">
    <location>
        <begin position="189"/>
        <end position="213"/>
    </location>
</feature>
<evidence type="ECO:0000256" key="9">
    <source>
        <dbReference type="SAM" id="Phobius"/>
    </source>
</evidence>
<feature type="transmembrane region" description="Helical" evidence="9">
    <location>
        <begin position="32"/>
        <end position="53"/>
    </location>
</feature>
<dbReference type="Proteomes" id="UP000188879">
    <property type="component" value="Unassembled WGS sequence"/>
</dbReference>
<proteinExistence type="inferred from homology"/>
<keyword evidence="11" id="KW-1185">Reference proteome</keyword>
<feature type="transmembrane region" description="Helical" evidence="9">
    <location>
        <begin position="219"/>
        <end position="245"/>
    </location>
</feature>